<dbReference type="Proteomes" id="UP001295740">
    <property type="component" value="Unassembled WGS sequence"/>
</dbReference>
<protein>
    <submittedName>
        <fullName evidence="1">Uu.00g140490.m01.CDS01</fullName>
    </submittedName>
</protein>
<sequence length="190" mass="21949">MQSFDRSFDYSGVFSANGAIRSNGRCTTTQQKRNVDEALAEMFELTMTAEMLNLLKFRLGSEGVHTFCHHLKLQLGWSHHWTDALFTKFFCELVDARQEYHVRPTAPFDSKGHCKMALAIDQFVEFANKREDRRNVVEAYDLFKQLGGNEEAEQKKHQEERSFDMADVEKQVEVIQTDVFMVDAINNIGI</sequence>
<name>A0AAI8VQ37_9PEZI</name>
<keyword evidence="2" id="KW-1185">Reference proteome</keyword>
<gene>
    <name evidence="1" type="ORF">KHLLAP_LOCUS9491</name>
</gene>
<accession>A0AAI8VQ37</accession>
<proteinExistence type="predicted"/>
<comment type="caution">
    <text evidence="1">The sequence shown here is derived from an EMBL/GenBank/DDBJ whole genome shotgun (WGS) entry which is preliminary data.</text>
</comment>
<evidence type="ECO:0000313" key="1">
    <source>
        <dbReference type="EMBL" id="CAJ2509023.1"/>
    </source>
</evidence>
<evidence type="ECO:0000313" key="2">
    <source>
        <dbReference type="Proteomes" id="UP001295740"/>
    </source>
</evidence>
<dbReference type="EMBL" id="CAUWAG010000012">
    <property type="protein sequence ID" value="CAJ2509023.1"/>
    <property type="molecule type" value="Genomic_DNA"/>
</dbReference>
<reference evidence="1" key="1">
    <citation type="submission" date="2023-10" db="EMBL/GenBank/DDBJ databases">
        <authorList>
            <person name="Hackl T."/>
        </authorList>
    </citation>
    <scope>NUCLEOTIDE SEQUENCE</scope>
</reference>
<dbReference type="AlphaFoldDB" id="A0AAI8VQ37"/>
<organism evidence="1 2">
    <name type="scientific">Anthostomella pinea</name>
    <dbReference type="NCBI Taxonomy" id="933095"/>
    <lineage>
        <taxon>Eukaryota</taxon>
        <taxon>Fungi</taxon>
        <taxon>Dikarya</taxon>
        <taxon>Ascomycota</taxon>
        <taxon>Pezizomycotina</taxon>
        <taxon>Sordariomycetes</taxon>
        <taxon>Xylariomycetidae</taxon>
        <taxon>Xylariales</taxon>
        <taxon>Xylariaceae</taxon>
        <taxon>Anthostomella</taxon>
    </lineage>
</organism>